<reference evidence="8" key="1">
    <citation type="submission" date="2015-03" db="EMBL/GenBank/DDBJ databases">
        <title>Draft genome sequence of Mizugakiibacter sediminis skMP5.</title>
        <authorList>
            <person name="Watanabe T."/>
            <person name="Kojima H."/>
            <person name="Fukui M."/>
        </authorList>
    </citation>
    <scope>NUCLEOTIDE SEQUENCE</scope>
    <source>
        <strain evidence="8">SkMP5</strain>
    </source>
</reference>
<comment type="subcellular location">
    <subcellularLocation>
        <location evidence="1 7">Cell membrane</location>
        <topology evidence="1 7">Multi-pass membrane protein</topology>
    </subcellularLocation>
</comment>
<protein>
    <recommendedName>
        <fullName evidence="7">UPF0761 membrane protein MBSD_0081</fullName>
    </recommendedName>
</protein>
<evidence type="ECO:0000256" key="5">
    <source>
        <dbReference type="ARBA" id="ARBA00022989"/>
    </source>
</evidence>
<keyword evidence="5 7" id="KW-1133">Transmembrane helix</keyword>
<dbReference type="PANTHER" id="PTHR30213">
    <property type="entry name" value="INNER MEMBRANE PROTEIN YHJD"/>
    <property type="match status" value="1"/>
</dbReference>
<keyword evidence="4 7" id="KW-0812">Transmembrane</keyword>
<evidence type="ECO:0000313" key="8">
    <source>
        <dbReference type="EMBL" id="GAN43577.1"/>
    </source>
</evidence>
<dbReference type="InterPro" id="IPR017039">
    <property type="entry name" value="Virul_fac_BrkB"/>
</dbReference>
<dbReference type="InterPro" id="IPR023679">
    <property type="entry name" value="UPF0761_bac"/>
</dbReference>
<dbReference type="PANTHER" id="PTHR30213:SF0">
    <property type="entry name" value="UPF0761 MEMBRANE PROTEIN YIHY"/>
    <property type="match status" value="1"/>
</dbReference>
<name>A0A0K8QPA5_9GAMM</name>
<dbReference type="Pfam" id="PF03631">
    <property type="entry name" value="Virul_fac_BrkB"/>
    <property type="match status" value="1"/>
</dbReference>
<accession>A0A0K8QPA5</accession>
<dbReference type="EMBL" id="DF970228">
    <property type="protein sequence ID" value="GAP66714.1"/>
    <property type="molecule type" value="Genomic_DNA"/>
</dbReference>
<sequence>MTRPQPKLDLRARFDRDRMLHFAHFLWQRFVDDKCFETAGALSYTTLFALVPLTAAVFGILAAFPVFAEWRDSVSAFVFRNFVPAAGDVVQRYLLDFAGKASKLTAVGVVGLLVSALMMMRSIEDRFNRIWRVPAGRKGVARFLVYWAVLTLTPILLVTGLAVTSYLFALPLLQQAAGGAQVRQHALELLPPAITWMALLGMFVVIPNRSVRWRHAAVGALVAALLFEFAKAGFALYVRSVPSYQQIYGALAVVPIFLVWVYLSWAIVLLGASLAASLSAFEYRPLADRMPPGSEFLGLLHVLKHFVAAQRAGRGLHSRALHDSERFVSDDLLQRYLGDLQRAGLIQRTELGEWVLARSLDTVTLAELYESGGYRLPLDREAVARFGTGLPAPLRDLVEELAADVRDNLHTRLSDVFPMPAPAADELPEESA</sequence>
<dbReference type="NCBIfam" id="TIGR00765">
    <property type="entry name" value="yihY_not_rbn"/>
    <property type="match status" value="1"/>
</dbReference>
<dbReference type="EMBL" id="DF952378">
    <property type="protein sequence ID" value="GAN43577.1"/>
    <property type="molecule type" value="Genomic_DNA"/>
</dbReference>
<feature type="transmembrane region" description="Helical" evidence="7">
    <location>
        <begin position="257"/>
        <end position="281"/>
    </location>
</feature>
<dbReference type="RefSeq" id="WP_062537303.1">
    <property type="nucleotide sequence ID" value="NZ_DF970228.1"/>
</dbReference>
<evidence type="ECO:0000256" key="4">
    <source>
        <dbReference type="ARBA" id="ARBA00022692"/>
    </source>
</evidence>
<feature type="transmembrane region" description="Helical" evidence="7">
    <location>
        <begin position="144"/>
        <end position="169"/>
    </location>
</feature>
<evidence type="ECO:0000256" key="1">
    <source>
        <dbReference type="ARBA" id="ARBA00004651"/>
    </source>
</evidence>
<feature type="transmembrane region" description="Helical" evidence="7">
    <location>
        <begin position="104"/>
        <end position="123"/>
    </location>
</feature>
<evidence type="ECO:0000256" key="3">
    <source>
        <dbReference type="ARBA" id="ARBA00022519"/>
    </source>
</evidence>
<gene>
    <name evidence="8" type="ORF">MBSD_0081</name>
    <name evidence="9" type="ORF">MBSD_n2029</name>
</gene>
<dbReference type="AlphaFoldDB" id="A0A0K8QPA5"/>
<dbReference type="HOGENOM" id="CLU_032288_1_0_6"/>
<dbReference type="NCBIfam" id="NF002457">
    <property type="entry name" value="PRK01637.1"/>
    <property type="match status" value="1"/>
</dbReference>
<feature type="transmembrane region" description="Helical" evidence="7">
    <location>
        <begin position="218"/>
        <end position="237"/>
    </location>
</feature>
<organism evidence="9">
    <name type="scientific">Mizugakiibacter sediminis</name>
    <dbReference type="NCBI Taxonomy" id="1475481"/>
    <lineage>
        <taxon>Bacteria</taxon>
        <taxon>Pseudomonadati</taxon>
        <taxon>Pseudomonadota</taxon>
        <taxon>Gammaproteobacteria</taxon>
        <taxon>Lysobacterales</taxon>
        <taxon>Rhodanobacteraceae</taxon>
        <taxon>Mizugakiibacter</taxon>
    </lineage>
</organism>
<reference evidence="9" key="2">
    <citation type="submission" date="2015-08" db="EMBL/GenBank/DDBJ databases">
        <title>Complete DNA Sequence of Pseudomonas syringae pv. actinidiae, the Causal Agent of Kiwifruit Canker Disease.</title>
        <authorList>
            <person name="Rikkerink E.H.A."/>
            <person name="Fineran P.C."/>
        </authorList>
    </citation>
    <scope>NUCLEOTIDE SEQUENCE</scope>
    <source>
        <strain evidence="9">SkMP5</strain>
    </source>
</reference>
<dbReference type="HAMAP" id="MF_00672">
    <property type="entry name" value="UPF0761"/>
    <property type="match status" value="1"/>
</dbReference>
<evidence type="ECO:0000313" key="10">
    <source>
        <dbReference type="Proteomes" id="UP000253740"/>
    </source>
</evidence>
<evidence type="ECO:0000256" key="6">
    <source>
        <dbReference type="ARBA" id="ARBA00023136"/>
    </source>
</evidence>
<keyword evidence="3" id="KW-0997">Cell inner membrane</keyword>
<dbReference type="GO" id="GO:0005886">
    <property type="term" value="C:plasma membrane"/>
    <property type="evidence" value="ECO:0007669"/>
    <property type="project" value="UniProtKB-SubCell"/>
</dbReference>
<feature type="transmembrane region" description="Helical" evidence="7">
    <location>
        <begin position="189"/>
        <end position="206"/>
    </location>
</feature>
<keyword evidence="2 7" id="KW-1003">Cell membrane</keyword>
<comment type="similarity">
    <text evidence="7">Belongs to the UPF0761 family.</text>
</comment>
<dbReference type="STRING" id="1475481.GCA_000953855_02071"/>
<dbReference type="Proteomes" id="UP000253740">
    <property type="component" value="Unassembled WGS sequence"/>
</dbReference>
<proteinExistence type="inferred from homology"/>
<evidence type="ECO:0000256" key="7">
    <source>
        <dbReference type="HAMAP-Rule" id="MF_00672"/>
    </source>
</evidence>
<feature type="transmembrane region" description="Helical" evidence="7">
    <location>
        <begin position="47"/>
        <end position="68"/>
    </location>
</feature>
<evidence type="ECO:0000313" key="9">
    <source>
        <dbReference type="EMBL" id="GAP66714.1"/>
    </source>
</evidence>
<evidence type="ECO:0000256" key="2">
    <source>
        <dbReference type="ARBA" id="ARBA00022475"/>
    </source>
</evidence>
<keyword evidence="6 7" id="KW-0472">Membrane</keyword>
<keyword evidence="10" id="KW-1185">Reference proteome</keyword>